<feature type="chain" id="PRO_5015550375" description="DUF2282 domain-containing protein" evidence="1">
    <location>
        <begin position="26"/>
        <end position="86"/>
    </location>
</feature>
<accession>A0A2U0SF47</accession>
<evidence type="ECO:0008006" key="4">
    <source>
        <dbReference type="Google" id="ProtNLM"/>
    </source>
</evidence>
<dbReference type="Proteomes" id="UP000245890">
    <property type="component" value="Unassembled WGS sequence"/>
</dbReference>
<comment type="caution">
    <text evidence="2">The sequence shown here is derived from an EMBL/GenBank/DDBJ whole genome shotgun (WGS) entry which is preliminary data.</text>
</comment>
<evidence type="ECO:0000313" key="2">
    <source>
        <dbReference type="EMBL" id="PVX29987.1"/>
    </source>
</evidence>
<reference evidence="2 3" key="1">
    <citation type="submission" date="2018-05" db="EMBL/GenBank/DDBJ databases">
        <title>Description of Sphingomonas pokkalii sp nov, isolated from the rhizosphere of saline tolerant pokkali rice and its draft genome analysis.</title>
        <authorList>
            <person name="Menon R."/>
            <person name="Kumari S."/>
            <person name="Rameshkumar N."/>
        </authorList>
    </citation>
    <scope>NUCLEOTIDE SEQUENCE [LARGE SCALE GENOMIC DNA]</scope>
    <source>
        <strain evidence="2 3">L3B27</strain>
    </source>
</reference>
<dbReference type="AlphaFoldDB" id="A0A2U0SF47"/>
<dbReference type="RefSeq" id="WP_116469404.1">
    <property type="nucleotide sequence ID" value="NZ_QENQ01000001.1"/>
</dbReference>
<keyword evidence="1" id="KW-0732">Signal</keyword>
<protein>
    <recommendedName>
        <fullName evidence="4">DUF2282 domain-containing protein</fullName>
    </recommendedName>
</protein>
<gene>
    <name evidence="2" type="ORF">DD559_12110</name>
</gene>
<keyword evidence="3" id="KW-1185">Reference proteome</keyword>
<dbReference type="OrthoDB" id="5616300at2"/>
<evidence type="ECO:0000256" key="1">
    <source>
        <dbReference type="SAM" id="SignalP"/>
    </source>
</evidence>
<organism evidence="2 3">
    <name type="scientific">Sphingomonas pokkalii</name>
    <dbReference type="NCBI Taxonomy" id="2175090"/>
    <lineage>
        <taxon>Bacteria</taxon>
        <taxon>Pseudomonadati</taxon>
        <taxon>Pseudomonadota</taxon>
        <taxon>Alphaproteobacteria</taxon>
        <taxon>Sphingomonadales</taxon>
        <taxon>Sphingomonadaceae</taxon>
        <taxon>Sphingomonas</taxon>
    </lineage>
</organism>
<dbReference type="EMBL" id="QENQ01000001">
    <property type="protein sequence ID" value="PVX29987.1"/>
    <property type="molecule type" value="Genomic_DNA"/>
</dbReference>
<evidence type="ECO:0000313" key="3">
    <source>
        <dbReference type="Proteomes" id="UP000245890"/>
    </source>
</evidence>
<proteinExistence type="predicted"/>
<feature type="signal peptide" evidence="1">
    <location>
        <begin position="1"/>
        <end position="25"/>
    </location>
</feature>
<sequence length="86" mass="8489">MITLQTGAGIAATAALVALSGVSVAAPGASTDKVVHCYGINSCKGTSDCKSGNHDCKGQNECKGQGFKAVSAKACKAQGGSLTEKK</sequence>
<name>A0A2U0SF47_9SPHN</name>